<evidence type="ECO:0000313" key="2">
    <source>
        <dbReference type="Proteomes" id="UP000504636"/>
    </source>
</evidence>
<reference evidence="3" key="3">
    <citation type="submission" date="2025-04" db="UniProtKB">
        <authorList>
            <consortium name="RefSeq"/>
        </authorList>
    </citation>
    <scope>IDENTIFICATION</scope>
    <source>
        <strain evidence="3">CBS 304.34</strain>
    </source>
</reference>
<reference evidence="1 3" key="1">
    <citation type="journal article" date="2020" name="Stud. Mycol.">
        <title>101 Dothideomycetes genomes: a test case for predicting lifestyles and emergence of pathogens.</title>
        <authorList>
            <person name="Haridas S."/>
            <person name="Albert R."/>
            <person name="Binder M."/>
            <person name="Bloem J."/>
            <person name="Labutti K."/>
            <person name="Salamov A."/>
            <person name="Andreopoulos B."/>
            <person name="Baker S."/>
            <person name="Barry K."/>
            <person name="Bills G."/>
            <person name="Bluhm B."/>
            <person name="Cannon C."/>
            <person name="Castanera R."/>
            <person name="Culley D."/>
            <person name="Daum C."/>
            <person name="Ezra D."/>
            <person name="Gonzalez J."/>
            <person name="Henrissat B."/>
            <person name="Kuo A."/>
            <person name="Liang C."/>
            <person name="Lipzen A."/>
            <person name="Lutzoni F."/>
            <person name="Magnuson J."/>
            <person name="Mondo S."/>
            <person name="Nolan M."/>
            <person name="Ohm R."/>
            <person name="Pangilinan J."/>
            <person name="Park H.-J."/>
            <person name="Ramirez L."/>
            <person name="Alfaro M."/>
            <person name="Sun H."/>
            <person name="Tritt A."/>
            <person name="Yoshinaga Y."/>
            <person name="Zwiers L.-H."/>
            <person name="Turgeon B."/>
            <person name="Goodwin S."/>
            <person name="Spatafora J."/>
            <person name="Crous P."/>
            <person name="Grigoriev I."/>
        </authorList>
    </citation>
    <scope>NUCLEOTIDE SEQUENCE</scope>
    <source>
        <strain evidence="1 3">CBS 304.34</strain>
    </source>
</reference>
<proteinExistence type="predicted"/>
<accession>A0A6A6Y269</accession>
<sequence>MPLLSLLACPPVNVTLVLPRRQRVPNTQRIPAKFTNSSQINEAPKLTTIRVARSRARPLSGDPRYTVCAGIFYIPFKRILHDAVSESISRIFLVCQIGILNYMIKALVDEL</sequence>
<dbReference type="RefSeq" id="XP_033569714.1">
    <property type="nucleotide sequence ID" value="XM_033713228.1"/>
</dbReference>
<gene>
    <name evidence="1 3" type="ORF">BDZ99DRAFT_199442</name>
</gene>
<evidence type="ECO:0000313" key="3">
    <source>
        <dbReference type="RefSeq" id="XP_033569714.1"/>
    </source>
</evidence>
<dbReference type="GeneID" id="54454121"/>
<dbReference type="AlphaFoldDB" id="A0A6A6Y269"/>
<reference evidence="3" key="2">
    <citation type="submission" date="2020-04" db="EMBL/GenBank/DDBJ databases">
        <authorList>
            <consortium name="NCBI Genome Project"/>
        </authorList>
    </citation>
    <scope>NUCLEOTIDE SEQUENCE</scope>
    <source>
        <strain evidence="3">CBS 304.34</strain>
    </source>
</reference>
<dbReference type="Proteomes" id="UP000504636">
    <property type="component" value="Unplaced"/>
</dbReference>
<dbReference type="EMBL" id="MU003721">
    <property type="protein sequence ID" value="KAF2802750.1"/>
    <property type="molecule type" value="Genomic_DNA"/>
</dbReference>
<keyword evidence="2" id="KW-1185">Reference proteome</keyword>
<evidence type="ECO:0000313" key="1">
    <source>
        <dbReference type="EMBL" id="KAF2802750.1"/>
    </source>
</evidence>
<name>A0A6A6Y269_9PEZI</name>
<organism evidence="1">
    <name type="scientific">Mytilinidion resinicola</name>
    <dbReference type="NCBI Taxonomy" id="574789"/>
    <lineage>
        <taxon>Eukaryota</taxon>
        <taxon>Fungi</taxon>
        <taxon>Dikarya</taxon>
        <taxon>Ascomycota</taxon>
        <taxon>Pezizomycotina</taxon>
        <taxon>Dothideomycetes</taxon>
        <taxon>Pleosporomycetidae</taxon>
        <taxon>Mytilinidiales</taxon>
        <taxon>Mytilinidiaceae</taxon>
        <taxon>Mytilinidion</taxon>
    </lineage>
</organism>
<protein>
    <submittedName>
        <fullName evidence="1 3">Uncharacterized protein</fullName>
    </submittedName>
</protein>